<reference evidence="1 2" key="1">
    <citation type="submission" date="2023-03" db="EMBL/GenBank/DDBJ databases">
        <title>Draft genome sequence of the bacteria which degrade cell wall of Tricholomamatutake.</title>
        <authorList>
            <person name="Konishi Y."/>
            <person name="Fukuta Y."/>
            <person name="Shirasaka N."/>
        </authorList>
    </citation>
    <scope>NUCLEOTIDE SEQUENCE [LARGE SCALE GENOMIC DNA]</scope>
    <source>
        <strain evidence="2">mu1</strain>
    </source>
</reference>
<dbReference type="RefSeq" id="WP_284241856.1">
    <property type="nucleotide sequence ID" value="NZ_BSSQ01000025.1"/>
</dbReference>
<accession>A0ABQ6GN16</accession>
<dbReference type="Proteomes" id="UP001157114">
    <property type="component" value="Unassembled WGS sequence"/>
</dbReference>
<name>A0ABQ6GN16_9BACL</name>
<protein>
    <recommendedName>
        <fullName evidence="3">Lipoprotein</fullName>
    </recommendedName>
</protein>
<evidence type="ECO:0008006" key="3">
    <source>
        <dbReference type="Google" id="ProtNLM"/>
    </source>
</evidence>
<evidence type="ECO:0000313" key="1">
    <source>
        <dbReference type="EMBL" id="GLX71031.1"/>
    </source>
</evidence>
<evidence type="ECO:0000313" key="2">
    <source>
        <dbReference type="Proteomes" id="UP001157114"/>
    </source>
</evidence>
<organism evidence="1 2">
    <name type="scientific">Paenibacillus glycanilyticus</name>
    <dbReference type="NCBI Taxonomy" id="126569"/>
    <lineage>
        <taxon>Bacteria</taxon>
        <taxon>Bacillati</taxon>
        <taxon>Bacillota</taxon>
        <taxon>Bacilli</taxon>
        <taxon>Bacillales</taxon>
        <taxon>Paenibacillaceae</taxon>
        <taxon>Paenibacillus</taxon>
    </lineage>
</organism>
<proteinExistence type="predicted"/>
<gene>
    <name evidence="1" type="ORF">MU1_53790</name>
</gene>
<dbReference type="PROSITE" id="PS51257">
    <property type="entry name" value="PROKAR_LIPOPROTEIN"/>
    <property type="match status" value="1"/>
</dbReference>
<sequence>MSPFMKVILSFCTVIVMTSCTESIILTKSNQIQPDKLVVKRVDPLHQSNEHFEKKLDDKEAVEKLYHKIVYLPSFPQGAISCPMDNGVQYELDFMVDSKLVAKALVSATGCQAVTMHEKTLWSMEPKGNGFRALLKQDIGLDDKEMLS</sequence>
<comment type="caution">
    <text evidence="1">The sequence shown here is derived from an EMBL/GenBank/DDBJ whole genome shotgun (WGS) entry which is preliminary data.</text>
</comment>
<dbReference type="EMBL" id="BSSQ01000025">
    <property type="protein sequence ID" value="GLX71031.1"/>
    <property type="molecule type" value="Genomic_DNA"/>
</dbReference>
<keyword evidence="2" id="KW-1185">Reference proteome</keyword>